<dbReference type="PANTHER" id="PTHR31736:SF9">
    <property type="entry name" value="ENDO-XYLOGALACTURONAN HYDROLASE A-RELATED"/>
    <property type="match status" value="1"/>
</dbReference>
<keyword evidence="4" id="KW-0378">Hydrolase</keyword>
<comment type="caution">
    <text evidence="4">The sequence shown here is derived from an EMBL/GenBank/DDBJ whole genome shotgun (WGS) entry which is preliminary data.</text>
</comment>
<dbReference type="PANTHER" id="PTHR31736">
    <property type="match status" value="1"/>
</dbReference>
<dbReference type="InterPro" id="IPR011050">
    <property type="entry name" value="Pectin_lyase_fold/virulence"/>
</dbReference>
<dbReference type="InterPro" id="IPR012334">
    <property type="entry name" value="Pectin_lyas_fold"/>
</dbReference>
<evidence type="ECO:0000313" key="4">
    <source>
        <dbReference type="EMBL" id="MCW3787664.1"/>
    </source>
</evidence>
<proteinExistence type="predicted"/>
<dbReference type="Proteomes" id="UP001209229">
    <property type="component" value="Unassembled WGS sequence"/>
</dbReference>
<dbReference type="Gene3D" id="2.160.20.10">
    <property type="entry name" value="Single-stranded right-handed beta-helix, Pectin lyase-like"/>
    <property type="match status" value="1"/>
</dbReference>
<evidence type="ECO:0000256" key="1">
    <source>
        <dbReference type="ARBA" id="ARBA00022737"/>
    </source>
</evidence>
<sequence length="475" mass="53721">MQNIKTSLLIIILTILSSSAFSEKNLKIYPAPEGAIINHDFNIKVREVNGKWQEIPCYLIKVDEVRGSKHQVENASMSYFDFSGDVEVMVTFNNQPVDSARIRPLSYHIQHQIKGQSVYFKLNQPANLSVEVNGDIFHNLHLFANPMLEEVPSKKDPDVIWFGPGIHEFDEGKFIVPSNKTVYVDGSAILRGQLLIHDAHDVKIIGRGMVEYSVKMGVHISNSKNVLVEGIFCTQCATGGSEHVTIRNVKSISYYGWGDGMNVFASNDVLYDRVFCRNSDDCTTVYATRKGFTGGCNNITMQNSTLWADVAHPIMIGIHGNSENPDTIQNLKYINIDILDHKEMQIDYQGCLTINAGDNNLIKDVLFEDIRIENFREGQLVNLRIFYNTKYCTAPGMGIENITFRNVEYNGDNANLSIIAGYNEERKVKNIIFENLRINGVCIHDKMEGKPAWYKTSDMAHFFVGEHVEGIEFRK</sequence>
<keyword evidence="2" id="KW-0119">Carbohydrate metabolism</keyword>
<dbReference type="GO" id="GO:0016787">
    <property type="term" value="F:hydrolase activity"/>
    <property type="evidence" value="ECO:0007669"/>
    <property type="project" value="UniProtKB-KW"/>
</dbReference>
<keyword evidence="3" id="KW-0624">Polysaccharide degradation</keyword>
<keyword evidence="1" id="KW-0677">Repeat</keyword>
<organism evidence="4 5">
    <name type="scientific">Plebeiibacterium sediminum</name>
    <dbReference type="NCBI Taxonomy" id="2992112"/>
    <lineage>
        <taxon>Bacteria</taxon>
        <taxon>Pseudomonadati</taxon>
        <taxon>Bacteroidota</taxon>
        <taxon>Bacteroidia</taxon>
        <taxon>Marinilabiliales</taxon>
        <taxon>Marinilabiliaceae</taxon>
        <taxon>Plebeiibacterium</taxon>
    </lineage>
</organism>
<evidence type="ECO:0000256" key="3">
    <source>
        <dbReference type="ARBA" id="ARBA00023326"/>
    </source>
</evidence>
<evidence type="ECO:0000256" key="2">
    <source>
        <dbReference type="ARBA" id="ARBA00023277"/>
    </source>
</evidence>
<accession>A0AAE3M5Q8</accession>
<gene>
    <name evidence="4" type="ORF">OM075_14405</name>
</gene>
<protein>
    <submittedName>
        <fullName evidence="4">Glycosyl hydrolase family 28 protein</fullName>
    </submittedName>
</protein>
<keyword evidence="5" id="KW-1185">Reference proteome</keyword>
<dbReference type="GO" id="GO:0000272">
    <property type="term" value="P:polysaccharide catabolic process"/>
    <property type="evidence" value="ECO:0007669"/>
    <property type="project" value="UniProtKB-KW"/>
</dbReference>
<evidence type="ECO:0000313" key="5">
    <source>
        <dbReference type="Proteomes" id="UP001209229"/>
    </source>
</evidence>
<dbReference type="SUPFAM" id="SSF51126">
    <property type="entry name" value="Pectin lyase-like"/>
    <property type="match status" value="1"/>
</dbReference>
<dbReference type="EMBL" id="JAPDPJ010000034">
    <property type="protein sequence ID" value="MCW3787664.1"/>
    <property type="molecule type" value="Genomic_DNA"/>
</dbReference>
<dbReference type="AlphaFoldDB" id="A0AAE3M5Q8"/>
<name>A0AAE3M5Q8_9BACT</name>
<reference evidence="4" key="1">
    <citation type="submission" date="2022-10" db="EMBL/GenBank/DDBJ databases">
        <authorList>
            <person name="Yu W.X."/>
        </authorList>
    </citation>
    <scope>NUCLEOTIDE SEQUENCE</scope>
    <source>
        <strain evidence="4">AAT</strain>
    </source>
</reference>
<dbReference type="RefSeq" id="WP_301191229.1">
    <property type="nucleotide sequence ID" value="NZ_JAPDPJ010000034.1"/>
</dbReference>